<protein>
    <submittedName>
        <fullName evidence="6">FadR family transcriptional regulator</fullName>
    </submittedName>
</protein>
<dbReference type="InterPro" id="IPR011711">
    <property type="entry name" value="GntR_C"/>
</dbReference>
<dbReference type="EMBL" id="SZPQ01000001">
    <property type="protein sequence ID" value="TKI08522.1"/>
    <property type="molecule type" value="Genomic_DNA"/>
</dbReference>
<dbReference type="SMART" id="SM00345">
    <property type="entry name" value="HTH_GNTR"/>
    <property type="match status" value="1"/>
</dbReference>
<evidence type="ECO:0000256" key="4">
    <source>
        <dbReference type="SAM" id="Coils"/>
    </source>
</evidence>
<evidence type="ECO:0000256" key="2">
    <source>
        <dbReference type="ARBA" id="ARBA00023125"/>
    </source>
</evidence>
<dbReference type="Pfam" id="PF00392">
    <property type="entry name" value="GntR"/>
    <property type="match status" value="1"/>
</dbReference>
<dbReference type="InterPro" id="IPR036388">
    <property type="entry name" value="WH-like_DNA-bd_sf"/>
</dbReference>
<dbReference type="PRINTS" id="PR00035">
    <property type="entry name" value="HTHGNTR"/>
</dbReference>
<dbReference type="SUPFAM" id="SSF48008">
    <property type="entry name" value="GntR ligand-binding domain-like"/>
    <property type="match status" value="1"/>
</dbReference>
<evidence type="ECO:0000256" key="3">
    <source>
        <dbReference type="ARBA" id="ARBA00023163"/>
    </source>
</evidence>
<feature type="coiled-coil region" evidence="4">
    <location>
        <begin position="118"/>
        <end position="145"/>
    </location>
</feature>
<dbReference type="Pfam" id="PF07729">
    <property type="entry name" value="FCD"/>
    <property type="match status" value="1"/>
</dbReference>
<keyword evidence="1" id="KW-0805">Transcription regulation</keyword>
<keyword evidence="3" id="KW-0804">Transcription</keyword>
<dbReference type="PANTHER" id="PTHR43537">
    <property type="entry name" value="TRANSCRIPTIONAL REGULATOR, GNTR FAMILY"/>
    <property type="match status" value="1"/>
</dbReference>
<name>A0ABY2SQS1_9HYPH</name>
<sequence length="257" mass="29403">MNIASIQKQSVVNEVYEQMKKRILEGSWPPGSKLPSESALTAAFNVSRVSIRSAMQRLRDFGVITTLHGKGTFVANILDKEALNAQRHPIMHLSQEEFFDMMIFRQTVEFKCMELAVSHATQENIDELENALDRMLSNKEDYKKYSQADFDFHLAIARASKNKIFYSVMKSIKNMYYYYLEELNRALGITLESVEAHIKVFMAIKNRDSSMAVAVLDKAMAENTVIIQKIRPPMADTARENIVELKHRAQTGQQESN</sequence>
<dbReference type="PROSITE" id="PS50949">
    <property type="entry name" value="HTH_GNTR"/>
    <property type="match status" value="1"/>
</dbReference>
<keyword evidence="4" id="KW-0175">Coiled coil</keyword>
<evidence type="ECO:0000313" key="7">
    <source>
        <dbReference type="Proteomes" id="UP000305202"/>
    </source>
</evidence>
<evidence type="ECO:0000259" key="5">
    <source>
        <dbReference type="PROSITE" id="PS50949"/>
    </source>
</evidence>
<comment type="caution">
    <text evidence="6">The sequence shown here is derived from an EMBL/GenBank/DDBJ whole genome shotgun (WGS) entry which is preliminary data.</text>
</comment>
<keyword evidence="2" id="KW-0238">DNA-binding</keyword>
<dbReference type="PANTHER" id="PTHR43537:SF5">
    <property type="entry name" value="UXU OPERON TRANSCRIPTIONAL REGULATOR"/>
    <property type="match status" value="1"/>
</dbReference>
<dbReference type="Proteomes" id="UP000305202">
    <property type="component" value="Unassembled WGS sequence"/>
</dbReference>
<proteinExistence type="predicted"/>
<evidence type="ECO:0000313" key="6">
    <source>
        <dbReference type="EMBL" id="TKI08522.1"/>
    </source>
</evidence>
<reference evidence="6 7" key="1">
    <citation type="submission" date="2019-04" db="EMBL/GenBank/DDBJ databases">
        <authorList>
            <person name="Li M."/>
            <person name="Gao C."/>
        </authorList>
    </citation>
    <scope>NUCLEOTIDE SEQUENCE [LARGE SCALE GENOMIC DNA]</scope>
    <source>
        <strain evidence="6 7">BGMRC 2031</strain>
    </source>
</reference>
<gene>
    <name evidence="6" type="ORF">FCN80_00195</name>
</gene>
<keyword evidence="7" id="KW-1185">Reference proteome</keyword>
<dbReference type="Gene3D" id="1.10.10.10">
    <property type="entry name" value="Winged helix-like DNA-binding domain superfamily/Winged helix DNA-binding domain"/>
    <property type="match status" value="1"/>
</dbReference>
<dbReference type="InterPro" id="IPR008920">
    <property type="entry name" value="TF_FadR/GntR_C"/>
</dbReference>
<evidence type="ECO:0000256" key="1">
    <source>
        <dbReference type="ARBA" id="ARBA00023015"/>
    </source>
</evidence>
<dbReference type="InterPro" id="IPR036390">
    <property type="entry name" value="WH_DNA-bd_sf"/>
</dbReference>
<dbReference type="CDD" id="cd07377">
    <property type="entry name" value="WHTH_GntR"/>
    <property type="match status" value="1"/>
</dbReference>
<dbReference type="InterPro" id="IPR000524">
    <property type="entry name" value="Tscrpt_reg_HTH_GntR"/>
</dbReference>
<accession>A0ABY2SQS1</accession>
<dbReference type="SMART" id="SM00895">
    <property type="entry name" value="FCD"/>
    <property type="match status" value="1"/>
</dbReference>
<feature type="domain" description="HTH gntR-type" evidence="5">
    <location>
        <begin position="9"/>
        <end position="77"/>
    </location>
</feature>
<dbReference type="SUPFAM" id="SSF46785">
    <property type="entry name" value="Winged helix' DNA-binding domain"/>
    <property type="match status" value="1"/>
</dbReference>
<organism evidence="6 7">
    <name type="scientific">Martelella alba</name>
    <dbReference type="NCBI Taxonomy" id="2590451"/>
    <lineage>
        <taxon>Bacteria</taxon>
        <taxon>Pseudomonadati</taxon>
        <taxon>Pseudomonadota</taxon>
        <taxon>Alphaproteobacteria</taxon>
        <taxon>Hyphomicrobiales</taxon>
        <taxon>Aurantimonadaceae</taxon>
        <taxon>Martelella</taxon>
    </lineage>
</organism>
<dbReference type="Gene3D" id="1.20.120.530">
    <property type="entry name" value="GntR ligand-binding domain-like"/>
    <property type="match status" value="1"/>
</dbReference>